<proteinExistence type="predicted"/>
<protein>
    <submittedName>
        <fullName evidence="1">Uncharacterized protein</fullName>
    </submittedName>
</protein>
<name>A0A0D0A083_9AGAM</name>
<dbReference type="Proteomes" id="UP000054485">
    <property type="component" value="Unassembled WGS sequence"/>
</dbReference>
<dbReference type="InParanoid" id="A0A0D0A083"/>
<dbReference type="AlphaFoldDB" id="A0A0D0A083"/>
<gene>
    <name evidence="1" type="ORF">CY34DRAFT_812324</name>
</gene>
<accession>A0A0D0A083</accession>
<reference evidence="1 2" key="1">
    <citation type="submission" date="2014-04" db="EMBL/GenBank/DDBJ databases">
        <authorList>
            <consortium name="DOE Joint Genome Institute"/>
            <person name="Kuo A."/>
            <person name="Ruytinx J."/>
            <person name="Rineau F."/>
            <person name="Colpaert J."/>
            <person name="Kohler A."/>
            <person name="Nagy L.G."/>
            <person name="Floudas D."/>
            <person name="Copeland A."/>
            <person name="Barry K.W."/>
            <person name="Cichocki N."/>
            <person name="Veneault-Fourrey C."/>
            <person name="LaButti K."/>
            <person name="Lindquist E.A."/>
            <person name="Lipzen A."/>
            <person name="Lundell T."/>
            <person name="Morin E."/>
            <person name="Murat C."/>
            <person name="Sun H."/>
            <person name="Tunlid A."/>
            <person name="Henrissat B."/>
            <person name="Grigoriev I.V."/>
            <person name="Hibbett D.S."/>
            <person name="Martin F."/>
            <person name="Nordberg H.P."/>
            <person name="Cantor M.N."/>
            <person name="Hua S.X."/>
        </authorList>
    </citation>
    <scope>NUCLEOTIDE SEQUENCE [LARGE SCALE GENOMIC DNA]</scope>
    <source>
        <strain evidence="1 2">UH-Slu-Lm8-n1</strain>
    </source>
</reference>
<dbReference type="EMBL" id="KN835649">
    <property type="protein sequence ID" value="KIK35216.1"/>
    <property type="molecule type" value="Genomic_DNA"/>
</dbReference>
<organism evidence="1 2">
    <name type="scientific">Suillus luteus UH-Slu-Lm8-n1</name>
    <dbReference type="NCBI Taxonomy" id="930992"/>
    <lineage>
        <taxon>Eukaryota</taxon>
        <taxon>Fungi</taxon>
        <taxon>Dikarya</taxon>
        <taxon>Basidiomycota</taxon>
        <taxon>Agaricomycotina</taxon>
        <taxon>Agaricomycetes</taxon>
        <taxon>Agaricomycetidae</taxon>
        <taxon>Boletales</taxon>
        <taxon>Suillineae</taxon>
        <taxon>Suillaceae</taxon>
        <taxon>Suillus</taxon>
    </lineage>
</organism>
<sequence length="145" mass="15949">MFTVIRTAATIWSLPTSAHPYAVHLQSSLANTNKSPGQDFTIGNLCVVSASVLCAPGFVHHISDVNLDLRSVIQARRQNMYPSIFDVNINATSAGLLPTFNQMDMRPWPYNLTELKWSGTESNRFSNFGASSYSGSFFLLSATQI</sequence>
<keyword evidence="2" id="KW-1185">Reference proteome</keyword>
<reference evidence="2" key="2">
    <citation type="submission" date="2015-01" db="EMBL/GenBank/DDBJ databases">
        <title>Evolutionary Origins and Diversification of the Mycorrhizal Mutualists.</title>
        <authorList>
            <consortium name="DOE Joint Genome Institute"/>
            <consortium name="Mycorrhizal Genomics Consortium"/>
            <person name="Kohler A."/>
            <person name="Kuo A."/>
            <person name="Nagy L.G."/>
            <person name="Floudas D."/>
            <person name="Copeland A."/>
            <person name="Barry K.W."/>
            <person name="Cichocki N."/>
            <person name="Veneault-Fourrey C."/>
            <person name="LaButti K."/>
            <person name="Lindquist E.A."/>
            <person name="Lipzen A."/>
            <person name="Lundell T."/>
            <person name="Morin E."/>
            <person name="Murat C."/>
            <person name="Riley R."/>
            <person name="Ohm R."/>
            <person name="Sun H."/>
            <person name="Tunlid A."/>
            <person name="Henrissat B."/>
            <person name="Grigoriev I.V."/>
            <person name="Hibbett D.S."/>
            <person name="Martin F."/>
        </authorList>
    </citation>
    <scope>NUCLEOTIDE SEQUENCE [LARGE SCALE GENOMIC DNA]</scope>
    <source>
        <strain evidence="2">UH-Slu-Lm8-n1</strain>
    </source>
</reference>
<evidence type="ECO:0000313" key="1">
    <source>
        <dbReference type="EMBL" id="KIK35216.1"/>
    </source>
</evidence>
<evidence type="ECO:0000313" key="2">
    <source>
        <dbReference type="Proteomes" id="UP000054485"/>
    </source>
</evidence>
<dbReference type="HOGENOM" id="CLU_1788095_0_0_1"/>